<dbReference type="InterPro" id="IPR013783">
    <property type="entry name" value="Ig-like_fold"/>
</dbReference>
<dbReference type="Gene3D" id="2.60.40.10">
    <property type="entry name" value="Immunoglobulins"/>
    <property type="match status" value="2"/>
</dbReference>
<accession>A0A8C2JFV6</accession>
<sequence>KHDRWSDSVLLYSTIAIIFNLCSAGLFGAETVETVTVIEGDSVTLYTNLAEIQNDDTILWLFGPKDSVISQITRKHDLTSFFVTDGARFRDRLQVNQKTGSLTIRNTRIRHMGQYKLSISRKNTTTKIFEVIVIVKSLSVMEGESVILRNDFSEVQRDDLIVWRFGNKGILLAKFDVETNDTSLNNDD</sequence>
<proteinExistence type="predicted"/>
<dbReference type="PANTHER" id="PTHR21063:SF4">
    <property type="entry name" value="CD48 ANTIGEN-RELATED"/>
    <property type="match status" value="1"/>
</dbReference>
<dbReference type="AlphaFoldDB" id="A0A8C2JFV6"/>
<feature type="transmembrane region" description="Helical" evidence="1">
    <location>
        <begin position="9"/>
        <end position="29"/>
    </location>
</feature>
<dbReference type="Ensembl" id="ENSCCRT00020102391.1">
    <property type="protein sequence ID" value="ENSCCRP00020093699.1"/>
    <property type="gene ID" value="ENSCCRG00020042880.1"/>
</dbReference>
<name>A0A8C2JFV6_CYPCA</name>
<dbReference type="SUPFAM" id="SSF48726">
    <property type="entry name" value="Immunoglobulin"/>
    <property type="match status" value="1"/>
</dbReference>
<feature type="domain" description="Immunoglobulin V-set" evidence="2">
    <location>
        <begin position="33"/>
        <end position="125"/>
    </location>
</feature>
<dbReference type="Pfam" id="PF07686">
    <property type="entry name" value="V-set"/>
    <property type="match status" value="1"/>
</dbReference>
<evidence type="ECO:0000313" key="3">
    <source>
        <dbReference type="Ensembl" id="ENSCCRP00020093699.1"/>
    </source>
</evidence>
<dbReference type="Proteomes" id="UP000694701">
    <property type="component" value="Unplaced"/>
</dbReference>
<dbReference type="PANTHER" id="PTHR21063">
    <property type="entry name" value="LFA-3"/>
    <property type="match status" value="1"/>
</dbReference>
<evidence type="ECO:0000313" key="4">
    <source>
        <dbReference type="Proteomes" id="UP000694701"/>
    </source>
</evidence>
<keyword evidence="1" id="KW-0812">Transmembrane</keyword>
<dbReference type="InterPro" id="IPR013106">
    <property type="entry name" value="Ig_V-set"/>
</dbReference>
<reference evidence="3" key="1">
    <citation type="submission" date="2025-08" db="UniProtKB">
        <authorList>
            <consortium name="Ensembl"/>
        </authorList>
    </citation>
    <scope>IDENTIFICATION</scope>
</reference>
<evidence type="ECO:0000256" key="1">
    <source>
        <dbReference type="SAM" id="Phobius"/>
    </source>
</evidence>
<organism evidence="3 4">
    <name type="scientific">Cyprinus carpio</name>
    <name type="common">Common carp</name>
    <dbReference type="NCBI Taxonomy" id="7962"/>
    <lineage>
        <taxon>Eukaryota</taxon>
        <taxon>Metazoa</taxon>
        <taxon>Chordata</taxon>
        <taxon>Craniata</taxon>
        <taxon>Vertebrata</taxon>
        <taxon>Euteleostomi</taxon>
        <taxon>Actinopterygii</taxon>
        <taxon>Neopterygii</taxon>
        <taxon>Teleostei</taxon>
        <taxon>Ostariophysi</taxon>
        <taxon>Cypriniformes</taxon>
        <taxon>Cyprinidae</taxon>
        <taxon>Cyprininae</taxon>
        <taxon>Cyprinus</taxon>
    </lineage>
</organism>
<protein>
    <recommendedName>
        <fullName evidence="2">Immunoglobulin V-set domain-containing protein</fullName>
    </recommendedName>
</protein>
<keyword evidence="1" id="KW-1133">Transmembrane helix</keyword>
<keyword evidence="1" id="KW-0472">Membrane</keyword>
<evidence type="ECO:0000259" key="2">
    <source>
        <dbReference type="Pfam" id="PF07686"/>
    </source>
</evidence>
<dbReference type="InterPro" id="IPR036179">
    <property type="entry name" value="Ig-like_dom_sf"/>
</dbReference>